<dbReference type="PANTHER" id="PTHR24189:SF50">
    <property type="entry name" value="ANKYRIN REPEAT AND SOCS BOX PROTEIN 2"/>
    <property type="match status" value="1"/>
</dbReference>
<dbReference type="Gene3D" id="1.25.40.20">
    <property type="entry name" value="Ankyrin repeat-containing domain"/>
    <property type="match status" value="2"/>
</dbReference>
<feature type="repeat" description="ANK" evidence="3">
    <location>
        <begin position="147"/>
        <end position="179"/>
    </location>
</feature>
<protein>
    <submittedName>
        <fullName evidence="4">Uncharacterized protein</fullName>
    </submittedName>
</protein>
<dbReference type="EMBL" id="JBJJXI010000018">
    <property type="protein sequence ID" value="KAL3406881.1"/>
    <property type="molecule type" value="Genomic_DNA"/>
</dbReference>
<keyword evidence="2 3" id="KW-0040">ANK repeat</keyword>
<dbReference type="SUPFAM" id="SSF48403">
    <property type="entry name" value="Ankyrin repeat"/>
    <property type="match status" value="1"/>
</dbReference>
<proteinExistence type="predicted"/>
<dbReference type="Proteomes" id="UP001627154">
    <property type="component" value="Unassembled WGS sequence"/>
</dbReference>
<evidence type="ECO:0000313" key="4">
    <source>
        <dbReference type="EMBL" id="KAL3406881.1"/>
    </source>
</evidence>
<feature type="repeat" description="ANK" evidence="3">
    <location>
        <begin position="261"/>
        <end position="293"/>
    </location>
</feature>
<evidence type="ECO:0000256" key="2">
    <source>
        <dbReference type="ARBA" id="ARBA00023043"/>
    </source>
</evidence>
<evidence type="ECO:0000256" key="3">
    <source>
        <dbReference type="PROSITE-ProRule" id="PRU00023"/>
    </source>
</evidence>
<dbReference type="Pfam" id="PF12796">
    <property type="entry name" value="Ank_2"/>
    <property type="match status" value="1"/>
</dbReference>
<keyword evidence="1" id="KW-0677">Repeat</keyword>
<name>A0ABD2XN19_9HYME</name>
<dbReference type="PROSITE" id="PS50297">
    <property type="entry name" value="ANK_REP_REGION"/>
    <property type="match status" value="3"/>
</dbReference>
<keyword evidence="5" id="KW-1185">Reference proteome</keyword>
<feature type="repeat" description="ANK" evidence="3">
    <location>
        <begin position="179"/>
        <end position="211"/>
    </location>
</feature>
<comment type="caution">
    <text evidence="4">The sequence shown here is derived from an EMBL/GenBank/DDBJ whole genome shotgun (WGS) entry which is preliminary data.</text>
</comment>
<dbReference type="AlphaFoldDB" id="A0ABD2XN19"/>
<organism evidence="4 5">
    <name type="scientific">Trichogramma kaykai</name>
    <dbReference type="NCBI Taxonomy" id="54128"/>
    <lineage>
        <taxon>Eukaryota</taxon>
        <taxon>Metazoa</taxon>
        <taxon>Ecdysozoa</taxon>
        <taxon>Arthropoda</taxon>
        <taxon>Hexapoda</taxon>
        <taxon>Insecta</taxon>
        <taxon>Pterygota</taxon>
        <taxon>Neoptera</taxon>
        <taxon>Endopterygota</taxon>
        <taxon>Hymenoptera</taxon>
        <taxon>Apocrita</taxon>
        <taxon>Proctotrupomorpha</taxon>
        <taxon>Chalcidoidea</taxon>
        <taxon>Trichogrammatidae</taxon>
        <taxon>Trichogramma</taxon>
    </lineage>
</organism>
<evidence type="ECO:0000313" key="5">
    <source>
        <dbReference type="Proteomes" id="UP001627154"/>
    </source>
</evidence>
<dbReference type="PRINTS" id="PR01415">
    <property type="entry name" value="ANKYRIN"/>
</dbReference>
<dbReference type="Pfam" id="PF00023">
    <property type="entry name" value="Ank"/>
    <property type="match status" value="1"/>
</dbReference>
<reference evidence="4 5" key="1">
    <citation type="journal article" date="2024" name="bioRxiv">
        <title>A reference genome for Trichogramma kaykai: A tiny desert-dwelling parasitoid wasp with competing sex-ratio distorters.</title>
        <authorList>
            <person name="Culotta J."/>
            <person name="Lindsey A.R."/>
        </authorList>
    </citation>
    <scope>NUCLEOTIDE SEQUENCE [LARGE SCALE GENOMIC DNA]</scope>
    <source>
        <strain evidence="4 5">KSX58</strain>
    </source>
</reference>
<gene>
    <name evidence="4" type="ORF">TKK_001003</name>
</gene>
<dbReference type="InterPro" id="IPR036770">
    <property type="entry name" value="Ankyrin_rpt-contain_sf"/>
</dbReference>
<evidence type="ECO:0000256" key="1">
    <source>
        <dbReference type="ARBA" id="ARBA00022737"/>
    </source>
</evidence>
<dbReference type="PANTHER" id="PTHR24189">
    <property type="entry name" value="MYOTROPHIN"/>
    <property type="match status" value="1"/>
</dbReference>
<dbReference type="SMART" id="SM00248">
    <property type="entry name" value="ANK"/>
    <property type="match status" value="6"/>
</dbReference>
<accession>A0ABD2XN19</accession>
<dbReference type="InterPro" id="IPR050745">
    <property type="entry name" value="Multifunctional_regulatory"/>
</dbReference>
<dbReference type="InterPro" id="IPR002110">
    <property type="entry name" value="Ankyrin_rpt"/>
</dbReference>
<sequence>MSLIDDDEIYMFNFMKSNWEKVKDDARLNGFCELLEMWSKCENDKKESLTRIVTDLMNCTSLFPSVKNKEHFFKFALEQRNLKMIKLIEANDLEIHEVRFVDGMSALHYSAEVVYGINNSTSNPRGKILEVMEYFLKNPRENLSDDHGFTYLHAACMSGNVTAVNVFLSQGVDVNLDSYKYSALHIATQYRREEVVEILLRHGADANKQDAEKSTPLHALARLCLCECTNASRFCDYRRPVDKIVQLLIKYGANVEARNSDGNSPLDSAVSRFDVQLVKSLLEHGASLDSLNEDKMFSAEFTSIELKNYPLTLNIIEMVQLLHSANYQMSLHTRFKMLKCFEAVRGDDTDHLIPEYTWSIEYLTALDPIVYNYSIYIELSLVTSREVNNFFEEQVKKVRQLYYTYGKICNIPPSDIQLVWNSEAEKIKDIMLSDDISLYELCTDKDLGESVKILKNIKNWRVPPLDDLSHTWINIIIKRHIANIYVRLQLELFAADLFMTEYCKLNLPYTACRLVAEHMRYNQLVHLYKHTNDKDKRFLGDIPTQVL</sequence>
<dbReference type="PROSITE" id="PS50088">
    <property type="entry name" value="ANK_REPEAT"/>
    <property type="match status" value="3"/>
</dbReference>